<accession>A0ABQ5HVG3</accession>
<dbReference type="EMBL" id="BQNB010020056">
    <property type="protein sequence ID" value="GJT91862.1"/>
    <property type="molecule type" value="Genomic_DNA"/>
</dbReference>
<keyword evidence="2" id="KW-1185">Reference proteome</keyword>
<evidence type="ECO:0000313" key="1">
    <source>
        <dbReference type="EMBL" id="GJT91862.1"/>
    </source>
</evidence>
<reference evidence="1" key="1">
    <citation type="journal article" date="2022" name="Int. J. Mol. Sci.">
        <title>Draft Genome of Tanacetum Coccineum: Genomic Comparison of Closely Related Tanacetum-Family Plants.</title>
        <authorList>
            <person name="Yamashiro T."/>
            <person name="Shiraishi A."/>
            <person name="Nakayama K."/>
            <person name="Satake H."/>
        </authorList>
    </citation>
    <scope>NUCLEOTIDE SEQUENCE</scope>
</reference>
<comment type="caution">
    <text evidence="1">The sequence shown here is derived from an EMBL/GenBank/DDBJ whole genome shotgun (WGS) entry which is preliminary data.</text>
</comment>
<evidence type="ECO:0000313" key="2">
    <source>
        <dbReference type="Proteomes" id="UP001151760"/>
    </source>
</evidence>
<proteinExistence type="predicted"/>
<sequence>MTIAGARETVGSPVVATKWDTVALTGKGFGHYARECRKPKRDTDEEMMNRNWKAHYSYMAQKFRKGSHLMNPVLQVSIGTAFKESKRILIIQELKESAKLSLMRLLGSGEATSSRIVLLIALQTKQNELEKYRALNDTNE</sequence>
<name>A0ABQ5HVG3_9ASTR</name>
<reference evidence="1" key="2">
    <citation type="submission" date="2022-01" db="EMBL/GenBank/DDBJ databases">
        <authorList>
            <person name="Yamashiro T."/>
            <person name="Shiraishi A."/>
            <person name="Satake H."/>
            <person name="Nakayama K."/>
        </authorList>
    </citation>
    <scope>NUCLEOTIDE SEQUENCE</scope>
</reference>
<gene>
    <name evidence="1" type="ORF">Tco_1080707</name>
</gene>
<protein>
    <submittedName>
        <fullName evidence="1">Uncharacterized protein</fullName>
    </submittedName>
</protein>
<organism evidence="1 2">
    <name type="scientific">Tanacetum coccineum</name>
    <dbReference type="NCBI Taxonomy" id="301880"/>
    <lineage>
        <taxon>Eukaryota</taxon>
        <taxon>Viridiplantae</taxon>
        <taxon>Streptophyta</taxon>
        <taxon>Embryophyta</taxon>
        <taxon>Tracheophyta</taxon>
        <taxon>Spermatophyta</taxon>
        <taxon>Magnoliopsida</taxon>
        <taxon>eudicotyledons</taxon>
        <taxon>Gunneridae</taxon>
        <taxon>Pentapetalae</taxon>
        <taxon>asterids</taxon>
        <taxon>campanulids</taxon>
        <taxon>Asterales</taxon>
        <taxon>Asteraceae</taxon>
        <taxon>Asteroideae</taxon>
        <taxon>Anthemideae</taxon>
        <taxon>Anthemidinae</taxon>
        <taxon>Tanacetum</taxon>
    </lineage>
</organism>
<dbReference type="Proteomes" id="UP001151760">
    <property type="component" value="Unassembled WGS sequence"/>
</dbReference>